<dbReference type="Proteomes" id="UP000499080">
    <property type="component" value="Unassembled WGS sequence"/>
</dbReference>
<dbReference type="AlphaFoldDB" id="A0A4Y2T6W6"/>
<proteinExistence type="predicted"/>
<name>A0A4Y2T6W6_ARAVE</name>
<reference evidence="1 3" key="1">
    <citation type="journal article" date="2019" name="Sci. Rep.">
        <title>Orb-weaving spider Araneus ventricosus genome elucidates the spidroin gene catalogue.</title>
        <authorList>
            <person name="Kono N."/>
            <person name="Nakamura H."/>
            <person name="Ohtoshi R."/>
            <person name="Moran D.A.P."/>
            <person name="Shinohara A."/>
            <person name="Yoshida Y."/>
            <person name="Fujiwara M."/>
            <person name="Mori M."/>
            <person name="Tomita M."/>
            <person name="Arakawa K."/>
        </authorList>
    </citation>
    <scope>NUCLEOTIDE SEQUENCE [LARGE SCALE GENOMIC DNA]</scope>
</reference>
<comment type="caution">
    <text evidence="1">The sequence shown here is derived from an EMBL/GenBank/DDBJ whole genome shotgun (WGS) entry which is preliminary data.</text>
</comment>
<dbReference type="EMBL" id="BGPR01026550">
    <property type="protein sequence ID" value="GBN96364.1"/>
    <property type="molecule type" value="Genomic_DNA"/>
</dbReference>
<organism evidence="1 3">
    <name type="scientific">Araneus ventricosus</name>
    <name type="common">Orbweaver spider</name>
    <name type="synonym">Epeira ventricosa</name>
    <dbReference type="NCBI Taxonomy" id="182803"/>
    <lineage>
        <taxon>Eukaryota</taxon>
        <taxon>Metazoa</taxon>
        <taxon>Ecdysozoa</taxon>
        <taxon>Arthropoda</taxon>
        <taxon>Chelicerata</taxon>
        <taxon>Arachnida</taxon>
        <taxon>Araneae</taxon>
        <taxon>Araneomorphae</taxon>
        <taxon>Entelegynae</taxon>
        <taxon>Araneoidea</taxon>
        <taxon>Araneidae</taxon>
        <taxon>Araneus</taxon>
    </lineage>
</organism>
<protein>
    <submittedName>
        <fullName evidence="1">Uncharacterized protein</fullName>
    </submittedName>
</protein>
<evidence type="ECO:0000313" key="3">
    <source>
        <dbReference type="Proteomes" id="UP000499080"/>
    </source>
</evidence>
<dbReference type="EMBL" id="BGPR01026551">
    <property type="protein sequence ID" value="GBN96365.1"/>
    <property type="molecule type" value="Genomic_DNA"/>
</dbReference>
<keyword evidence="3" id="KW-1185">Reference proteome</keyword>
<evidence type="ECO:0000313" key="1">
    <source>
        <dbReference type="EMBL" id="GBN96364.1"/>
    </source>
</evidence>
<evidence type="ECO:0000313" key="2">
    <source>
        <dbReference type="EMBL" id="GBN96365.1"/>
    </source>
</evidence>
<gene>
    <name evidence="1" type="ORF">AVEN_34466_1</name>
    <name evidence="2" type="ORF">AVEN_56968_1</name>
</gene>
<sequence length="109" mass="12411">MEMISFFLFYSSRILMRICWPEGGRRRALVKMSLGNLGHEPHLGLEKTHPLFHFTSLLTLDGCFQLLVAHDIKRTLSTNVIFSLIFKSLSSCLKFAAQLIRASLVKAKD</sequence>
<accession>A0A4Y2T6W6</accession>